<dbReference type="GO" id="GO:0000179">
    <property type="term" value="F:rRNA (adenine-N6,N6-)-dimethyltransferase activity"/>
    <property type="evidence" value="ECO:0007669"/>
    <property type="project" value="UniProtKB-UniRule"/>
</dbReference>
<comment type="similarity">
    <text evidence="7">Belongs to the class I-like SAM-binding methyltransferase superfamily. rRNA adenine N(6)-methyltransferase family. RsmA subfamily.</text>
</comment>
<dbReference type="PANTHER" id="PTHR11727:SF7">
    <property type="entry name" value="DIMETHYLADENOSINE TRANSFERASE-RELATED"/>
    <property type="match status" value="1"/>
</dbReference>
<dbReference type="Pfam" id="PF00398">
    <property type="entry name" value="RrnaAD"/>
    <property type="match status" value="1"/>
</dbReference>
<dbReference type="NCBIfam" id="TIGR00755">
    <property type="entry name" value="ksgA"/>
    <property type="match status" value="1"/>
</dbReference>
<evidence type="ECO:0000259" key="9">
    <source>
        <dbReference type="SMART" id="SM00650"/>
    </source>
</evidence>
<dbReference type="InterPro" id="IPR020598">
    <property type="entry name" value="rRNA_Ade_methylase_Trfase_N"/>
</dbReference>
<keyword evidence="3 7" id="KW-0489">Methyltransferase</keyword>
<feature type="binding site" evidence="7 8">
    <location>
        <position position="9"/>
    </location>
    <ligand>
        <name>S-adenosyl-L-methionine</name>
        <dbReference type="ChEBI" id="CHEBI:59789"/>
    </ligand>
</feature>
<evidence type="ECO:0000256" key="1">
    <source>
        <dbReference type="ARBA" id="ARBA00022490"/>
    </source>
</evidence>
<dbReference type="EMBL" id="MT776527">
    <property type="protein sequence ID" value="QNT35614.1"/>
    <property type="molecule type" value="Genomic_DNA"/>
</dbReference>
<dbReference type="SUPFAM" id="SSF53335">
    <property type="entry name" value="S-adenosyl-L-methionine-dependent methyltransferases"/>
    <property type="match status" value="1"/>
</dbReference>
<protein>
    <recommendedName>
        <fullName evidence="7">Probable ribosomal RNA small subunit methyltransferase A</fullName>
        <ecNumber evidence="7">2.1.1.-</ecNumber>
    </recommendedName>
    <alternativeName>
        <fullName evidence="7">16S rRNA dimethyladenosine transferase</fullName>
    </alternativeName>
    <alternativeName>
        <fullName evidence="7">16S rRNA dimethylase</fullName>
    </alternativeName>
    <alternativeName>
        <fullName evidence="7">S-adenosylmethionine-6-N',N'-adenosyl(rRNA) dimethyltransferase</fullName>
    </alternativeName>
</protein>
<dbReference type="Gene3D" id="3.40.50.150">
    <property type="entry name" value="Vaccinia Virus protein VP39"/>
    <property type="match status" value="1"/>
</dbReference>
<dbReference type="GO" id="GO:0003723">
    <property type="term" value="F:RNA binding"/>
    <property type="evidence" value="ECO:0007669"/>
    <property type="project" value="UniProtKB-UniRule"/>
</dbReference>
<keyword evidence="6 7" id="KW-0694">RNA-binding</keyword>
<dbReference type="EC" id="2.1.1.-" evidence="7"/>
<name>A0A7H1KNV0_9EURY</name>
<dbReference type="SMART" id="SM00650">
    <property type="entry name" value="rADc"/>
    <property type="match status" value="1"/>
</dbReference>
<feature type="binding site" evidence="7 8">
    <location>
        <position position="55"/>
    </location>
    <ligand>
        <name>S-adenosyl-L-methionine</name>
        <dbReference type="ChEBI" id="CHEBI:59789"/>
    </ligand>
</feature>
<evidence type="ECO:0000256" key="5">
    <source>
        <dbReference type="ARBA" id="ARBA00022691"/>
    </source>
</evidence>
<proteinExistence type="inferred from homology"/>
<keyword evidence="4 7" id="KW-0808">Transferase</keyword>
<keyword evidence="2 7" id="KW-0698">rRNA processing</keyword>
<feature type="binding site" evidence="7 8">
    <location>
        <position position="7"/>
    </location>
    <ligand>
        <name>S-adenosyl-L-methionine</name>
        <dbReference type="ChEBI" id="CHEBI:59789"/>
    </ligand>
</feature>
<evidence type="ECO:0000313" key="10">
    <source>
        <dbReference type="EMBL" id="QNT35614.1"/>
    </source>
</evidence>
<evidence type="ECO:0000256" key="7">
    <source>
        <dbReference type="HAMAP-Rule" id="MF_00607"/>
    </source>
</evidence>
<comment type="subcellular location">
    <subcellularLocation>
        <location evidence="7">Cytoplasm</location>
    </subcellularLocation>
</comment>
<comment type="function">
    <text evidence="7">Specifically dimethylates two adjacent adenosines in the loop of a conserved hairpin near the 3'-end of 16S rRNA in the 30S particle. May play a critical role in biogenesis of 30S subunits.</text>
</comment>
<dbReference type="Gene3D" id="1.10.8.100">
    <property type="entry name" value="Ribosomal RNA adenine dimethylase-like, domain 2"/>
    <property type="match status" value="1"/>
</dbReference>
<dbReference type="PANTHER" id="PTHR11727">
    <property type="entry name" value="DIMETHYLADENOSINE TRANSFERASE"/>
    <property type="match status" value="1"/>
</dbReference>
<dbReference type="GO" id="GO:0005737">
    <property type="term" value="C:cytoplasm"/>
    <property type="evidence" value="ECO:0007669"/>
    <property type="project" value="UniProtKB-SubCell"/>
</dbReference>
<evidence type="ECO:0000256" key="4">
    <source>
        <dbReference type="ARBA" id="ARBA00022679"/>
    </source>
</evidence>
<feature type="binding site" evidence="7 8">
    <location>
        <position position="98"/>
    </location>
    <ligand>
        <name>S-adenosyl-L-methionine</name>
        <dbReference type="ChEBI" id="CHEBI:59789"/>
    </ligand>
</feature>
<dbReference type="HAMAP" id="MF_00607">
    <property type="entry name" value="16SrRNA_methyltr_A"/>
    <property type="match status" value="1"/>
</dbReference>
<organism evidence="10">
    <name type="scientific">uncultured Methanosarcinales archaeon</name>
    <dbReference type="NCBI Taxonomy" id="183757"/>
    <lineage>
        <taxon>Archaea</taxon>
        <taxon>Methanobacteriati</taxon>
        <taxon>Methanobacteriota</taxon>
        <taxon>Stenosarchaea group</taxon>
        <taxon>Methanomicrobia</taxon>
        <taxon>Methanosarcinales</taxon>
        <taxon>environmental samples</taxon>
    </lineage>
</organism>
<dbReference type="InterPro" id="IPR011530">
    <property type="entry name" value="rRNA_adenine_dimethylase"/>
</dbReference>
<reference evidence="10" key="1">
    <citation type="submission" date="2020-07" db="EMBL/GenBank/DDBJ databases">
        <title>Unique genomic features of the anaerobic methanotrophic archaea.</title>
        <authorList>
            <person name="Chadwick G.L."/>
            <person name="Skennerton C.T."/>
            <person name="Laso-Perez R."/>
            <person name="Leu A.O."/>
            <person name="Speth D.R."/>
            <person name="Yu H."/>
            <person name="Morgan-Lang C."/>
            <person name="Hatzenpichler R."/>
            <person name="Goudeau D."/>
            <person name="Malmstrom R."/>
            <person name="Brazelton W.J."/>
            <person name="Woyke T."/>
            <person name="Hallam S.J."/>
            <person name="Tyson G.W."/>
            <person name="Wegener G."/>
            <person name="Boetius A."/>
            <person name="Orphan V."/>
        </authorList>
    </citation>
    <scope>NUCLEOTIDE SEQUENCE</scope>
</reference>
<feature type="binding site" evidence="7 8">
    <location>
        <position position="34"/>
    </location>
    <ligand>
        <name>S-adenosyl-L-methionine</name>
        <dbReference type="ChEBI" id="CHEBI:59789"/>
    </ligand>
</feature>
<dbReference type="InterPro" id="IPR029063">
    <property type="entry name" value="SAM-dependent_MTases_sf"/>
</dbReference>
<feature type="binding site" evidence="7 8">
    <location>
        <position position="79"/>
    </location>
    <ligand>
        <name>S-adenosyl-L-methionine</name>
        <dbReference type="ChEBI" id="CHEBI:59789"/>
    </ligand>
</feature>
<dbReference type="InterPro" id="IPR023165">
    <property type="entry name" value="rRNA_Ade_diMease-like_C"/>
</dbReference>
<dbReference type="PROSITE" id="PS51689">
    <property type="entry name" value="SAM_RNA_A_N6_MT"/>
    <property type="match status" value="1"/>
</dbReference>
<evidence type="ECO:0000256" key="2">
    <source>
        <dbReference type="ARBA" id="ARBA00022552"/>
    </source>
</evidence>
<dbReference type="CDD" id="cd02440">
    <property type="entry name" value="AdoMet_MTases"/>
    <property type="match status" value="1"/>
</dbReference>
<sequence>MAISDQHILIDDLVLHNIVECADLHHRDIVLEIGAGTGVLTEELRKRACRVIAVESNAAFAELLNRRFENTNVEVMHGDALKIEFSEFGFNFNKIVSNLPYSISSEITFKLLKYPFEMAVLMYQYEFARRMAAPPGSKEYGKLSICVQYRALVELLEIVPPEAFSPEPGVRSAIVRVTPRAPEYEVSDPAFFSKFLTAVFSKRRKKLKNSIAAFTRVKDLKDPGLSIEVLDKRPEELPAAELAMLSDKCMMARQERSIGATAGRNGHYQGGT</sequence>
<evidence type="ECO:0000256" key="8">
    <source>
        <dbReference type="PROSITE-ProRule" id="PRU01026"/>
    </source>
</evidence>
<evidence type="ECO:0000256" key="3">
    <source>
        <dbReference type="ARBA" id="ARBA00022603"/>
    </source>
</evidence>
<accession>A0A7H1KNV0</accession>
<feature type="domain" description="Ribosomal RNA adenine methylase transferase N-terminal" evidence="9">
    <location>
        <begin position="14"/>
        <end position="181"/>
    </location>
</feature>
<gene>
    <name evidence="7 10" type="primary">rsmA</name>
    <name evidence="7" type="synonym">ksgA</name>
    <name evidence="10" type="ORF">BFFPPMPJ_00019</name>
</gene>
<evidence type="ECO:0000256" key="6">
    <source>
        <dbReference type="ARBA" id="ARBA00022884"/>
    </source>
</evidence>
<keyword evidence="5 7" id="KW-0949">S-adenosyl-L-methionine</keyword>
<keyword evidence="1 7" id="KW-0963">Cytoplasm</keyword>
<dbReference type="InterPro" id="IPR001737">
    <property type="entry name" value="KsgA/Erm"/>
</dbReference>
<dbReference type="AlphaFoldDB" id="A0A7H1KNV0"/>